<evidence type="ECO:0000313" key="2">
    <source>
        <dbReference type="EMBL" id="GAA0856298.1"/>
    </source>
</evidence>
<dbReference type="PANTHER" id="PTHR30337:SF0">
    <property type="entry name" value="NUCLEASE SBCCD SUBUNIT D"/>
    <property type="match status" value="1"/>
</dbReference>
<dbReference type="InterPro" id="IPR029052">
    <property type="entry name" value="Metallo-depent_PP-like"/>
</dbReference>
<evidence type="ECO:0000313" key="3">
    <source>
        <dbReference type="Proteomes" id="UP001501764"/>
    </source>
</evidence>
<name>A0ABN1LHY8_9CLOT</name>
<dbReference type="Proteomes" id="UP001501764">
    <property type="component" value="Unassembled WGS sequence"/>
</dbReference>
<dbReference type="InterPro" id="IPR050535">
    <property type="entry name" value="DNA_Repair-Maintenance_Comp"/>
</dbReference>
<organism evidence="2 3">
    <name type="scientific">Clostridium nitritogenes</name>
    <dbReference type="NCBI Taxonomy" id="83340"/>
    <lineage>
        <taxon>Bacteria</taxon>
        <taxon>Bacillati</taxon>
        <taxon>Bacillota</taxon>
        <taxon>Clostridia</taxon>
        <taxon>Eubacteriales</taxon>
        <taxon>Clostridiaceae</taxon>
        <taxon>Clostridium</taxon>
    </lineage>
</organism>
<dbReference type="InterPro" id="IPR004843">
    <property type="entry name" value="Calcineurin-like_PHP"/>
</dbReference>
<sequence>MRKIKWVHLSDVHYNYNNYNSEWLRDSILKFFENKNNKFDILIITGDLLYQFGSDFEEIKKFLNILIQNIEISKENVFIVPGNHDFERSEIRKLIIEGIKNNGEEISESVDKLKDTTIDLLINGQGKFWEFHEGFLERKDKYNEVHFINYRNQFNIINLNTCLISGTDNEEGSLSIHLGKLMKTLKNTDSKNKINIAIGHHSIECFNEKEQEEIINIFEDYNIDLYLCGHMHKSKYRIYAQGNREIPSIVCGANMADTYAEPSFVIGEIDLDTAYCNVKYYKWGVNKKWIVNNEVDRKVTDDGKLSFTLTRLQQSEEMNNELIYEKIQKMTNVNVEQDKFERFLISFCKEIVEFSDGGDIEINKDVQDKFLNMRCNKTIEIEFNSHVEYFTLIDKILSDTGFIPYDRKIAIPGVIISTYTEVVDSSTNGNEILNKMINLLSSQYKDVIGLPVNDLKQYFKTIIFWSINKCDIYNEVM</sequence>
<evidence type="ECO:0000259" key="1">
    <source>
        <dbReference type="Pfam" id="PF00149"/>
    </source>
</evidence>
<proteinExistence type="predicted"/>
<comment type="caution">
    <text evidence="2">The sequence shown here is derived from an EMBL/GenBank/DDBJ whole genome shotgun (WGS) entry which is preliminary data.</text>
</comment>
<dbReference type="PANTHER" id="PTHR30337">
    <property type="entry name" value="COMPONENT OF ATP-DEPENDENT DSDNA EXONUCLEASE"/>
    <property type="match status" value="1"/>
</dbReference>
<dbReference type="Gene3D" id="3.60.21.10">
    <property type="match status" value="1"/>
</dbReference>
<feature type="domain" description="Calcineurin-like phosphoesterase" evidence="1">
    <location>
        <begin position="7"/>
        <end position="233"/>
    </location>
</feature>
<dbReference type="EMBL" id="BAAACO010000001">
    <property type="protein sequence ID" value="GAA0856298.1"/>
    <property type="molecule type" value="Genomic_DNA"/>
</dbReference>
<reference evidence="2 3" key="1">
    <citation type="journal article" date="2019" name="Int. J. Syst. Evol. Microbiol.">
        <title>The Global Catalogue of Microorganisms (GCM) 10K type strain sequencing project: providing services to taxonomists for standard genome sequencing and annotation.</title>
        <authorList>
            <consortium name="The Broad Institute Genomics Platform"/>
            <consortium name="The Broad Institute Genome Sequencing Center for Infectious Disease"/>
            <person name="Wu L."/>
            <person name="Ma J."/>
        </authorList>
    </citation>
    <scope>NUCLEOTIDE SEQUENCE [LARGE SCALE GENOMIC DNA]</scope>
    <source>
        <strain evidence="2 3">JCM 6485</strain>
    </source>
</reference>
<protein>
    <submittedName>
        <fullName evidence="2">Metallophosphoesterase</fullName>
    </submittedName>
</protein>
<dbReference type="SUPFAM" id="SSF56300">
    <property type="entry name" value="Metallo-dependent phosphatases"/>
    <property type="match status" value="1"/>
</dbReference>
<gene>
    <name evidence="2" type="ORF">GCM10008916_05260</name>
</gene>
<keyword evidence="3" id="KW-1185">Reference proteome</keyword>
<dbReference type="Pfam" id="PF00149">
    <property type="entry name" value="Metallophos"/>
    <property type="match status" value="1"/>
</dbReference>
<dbReference type="RefSeq" id="WP_346025785.1">
    <property type="nucleotide sequence ID" value="NZ_BAAACO010000001.1"/>
</dbReference>
<accession>A0ABN1LHY8</accession>